<dbReference type="GO" id="GO:0036128">
    <property type="term" value="C:CatSper complex"/>
    <property type="evidence" value="ECO:0007669"/>
    <property type="project" value="InterPro"/>
</dbReference>
<dbReference type="PANTHER" id="PTHR14327">
    <property type="entry name" value="CATION CHANNEL SPERM-ASSOCIATED PROTEIN SUBUNIT GAMMA"/>
    <property type="match status" value="1"/>
</dbReference>
<evidence type="ECO:0000259" key="2">
    <source>
        <dbReference type="Pfam" id="PF15064"/>
    </source>
</evidence>
<evidence type="ECO:0000259" key="3">
    <source>
        <dbReference type="Pfam" id="PF22840"/>
    </source>
</evidence>
<keyword evidence="5" id="KW-1185">Reference proteome</keyword>
<dbReference type="Pfam" id="PF22840">
    <property type="entry name" value="CATSPERG_NTD"/>
    <property type="match status" value="2"/>
</dbReference>
<reference evidence="4" key="1">
    <citation type="submission" date="2025-08" db="UniProtKB">
        <authorList>
            <consortium name="Ensembl"/>
        </authorList>
    </citation>
    <scope>IDENTIFICATION</scope>
</reference>
<evidence type="ECO:0000256" key="1">
    <source>
        <dbReference type="SAM" id="SignalP"/>
    </source>
</evidence>
<sequence length="255" mass="28546">PPPRKTQNMQHLFALLVLLHMQVCLLLKDCKWKVVLNDFDNLGGDQAVFFRQHPVTSVASVFQNLTDSAIDLTDKNSHYLGFPYYLKITLPCSCESVQASWGYLFVSRAPTGPCASEEVCRMCWYTPMPMTKRSVVMEVLVKSNGLGLEVDNKRFVMNINGYMKETETGLQSSLGEKVNCSKGRSRPIWSTFNQAPVLILGGFQGYKVILVSDSEFADFTAVEVKRAGNGGLGPFRRQPQWQASASYRSIPFPLT</sequence>
<dbReference type="Ensembl" id="ENSCABT00000005185.1">
    <property type="protein sequence ID" value="ENSCABP00000004768.1"/>
    <property type="gene ID" value="ENSCABG00000003611.1"/>
</dbReference>
<evidence type="ECO:0000313" key="5">
    <source>
        <dbReference type="Proteomes" id="UP000694404"/>
    </source>
</evidence>
<feature type="domain" description="CATSPERG beta-propeller" evidence="2">
    <location>
        <begin position="182"/>
        <end position="224"/>
    </location>
</feature>
<dbReference type="InterPro" id="IPR053871">
    <property type="entry name" value="CATSPERG_beta-prop"/>
</dbReference>
<proteinExistence type="predicted"/>
<dbReference type="AlphaFoldDB" id="A0A8C0G7T3"/>
<evidence type="ECO:0000313" key="4">
    <source>
        <dbReference type="Ensembl" id="ENSCABP00000004768.1"/>
    </source>
</evidence>
<feature type="domain" description="CATSPERG N-terminal" evidence="3">
    <location>
        <begin position="112"/>
        <end position="158"/>
    </location>
</feature>
<protein>
    <submittedName>
        <fullName evidence="4">Cation channel sperm associated auxiliary subunit gamma</fullName>
    </submittedName>
</protein>
<feature type="signal peptide" evidence="1">
    <location>
        <begin position="1"/>
        <end position="26"/>
    </location>
</feature>
<feature type="chain" id="PRO_5034555110" evidence="1">
    <location>
        <begin position="27"/>
        <end position="255"/>
    </location>
</feature>
<accession>A0A8C0G7T3</accession>
<dbReference type="GeneTree" id="ENSGT00390000014139"/>
<reference evidence="4" key="2">
    <citation type="submission" date="2025-09" db="UniProtKB">
        <authorList>
            <consortium name="Ensembl"/>
        </authorList>
    </citation>
    <scope>IDENTIFICATION</scope>
</reference>
<gene>
    <name evidence="4" type="primary">CATSPERG</name>
</gene>
<dbReference type="Pfam" id="PF15064">
    <property type="entry name" value="CATSPERG_beta-prop"/>
    <property type="match status" value="1"/>
</dbReference>
<dbReference type="Proteomes" id="UP000694404">
    <property type="component" value="Unplaced"/>
</dbReference>
<dbReference type="InterPro" id="IPR028246">
    <property type="entry name" value="CATSPERG"/>
</dbReference>
<name>A0A8C0G7T3_CHEAB</name>
<dbReference type="PANTHER" id="PTHR14327:SF1">
    <property type="entry name" value="CATION CHANNEL SPERM-ASSOCIATED AUXILIARY SUBUNIT GAMMA"/>
    <property type="match status" value="1"/>
</dbReference>
<organism evidence="4 5">
    <name type="scientific">Chelonoidis abingdonii</name>
    <name type="common">Abingdon island giant tortoise</name>
    <name type="synonym">Testudo abingdonii</name>
    <dbReference type="NCBI Taxonomy" id="106734"/>
    <lineage>
        <taxon>Eukaryota</taxon>
        <taxon>Metazoa</taxon>
        <taxon>Chordata</taxon>
        <taxon>Craniata</taxon>
        <taxon>Vertebrata</taxon>
        <taxon>Euteleostomi</taxon>
        <taxon>Archelosauria</taxon>
        <taxon>Testudinata</taxon>
        <taxon>Testudines</taxon>
        <taxon>Cryptodira</taxon>
        <taxon>Durocryptodira</taxon>
        <taxon>Testudinoidea</taxon>
        <taxon>Testudinidae</taxon>
        <taxon>Chelonoidis</taxon>
    </lineage>
</organism>
<feature type="domain" description="CATSPERG N-terminal" evidence="3">
    <location>
        <begin position="30"/>
        <end position="97"/>
    </location>
</feature>
<dbReference type="InterPro" id="IPR053872">
    <property type="entry name" value="CATSPERG_N"/>
</dbReference>
<dbReference type="GO" id="GO:0097228">
    <property type="term" value="C:sperm principal piece"/>
    <property type="evidence" value="ECO:0007669"/>
    <property type="project" value="InterPro"/>
</dbReference>
<keyword evidence="1" id="KW-0732">Signal</keyword>